<keyword evidence="3" id="KW-1185">Reference proteome</keyword>
<dbReference type="InterPro" id="IPR036779">
    <property type="entry name" value="LysM_dom_sf"/>
</dbReference>
<dbReference type="InterPro" id="IPR018392">
    <property type="entry name" value="LysM"/>
</dbReference>
<dbReference type="PROSITE" id="PS51782">
    <property type="entry name" value="LYSM"/>
    <property type="match status" value="1"/>
</dbReference>
<accession>A0A0F3IJG3</accession>
<protein>
    <recommendedName>
        <fullName evidence="1">LysM domain-containing protein</fullName>
    </recommendedName>
</protein>
<feature type="domain" description="LysM" evidence="1">
    <location>
        <begin position="56"/>
        <end position="101"/>
    </location>
</feature>
<dbReference type="OrthoDB" id="9793746at2"/>
<dbReference type="SUPFAM" id="SSF54106">
    <property type="entry name" value="LysM domain"/>
    <property type="match status" value="1"/>
</dbReference>
<reference evidence="2 3" key="2">
    <citation type="journal article" date="2016" name="Microb. Ecol.">
        <title>Genome Characteristics of a Novel Type I Methanotroph (Sn10-6) Isolated from a Flooded Indian Rice Field.</title>
        <authorList>
            <person name="Rahalkar M.C."/>
            <person name="Pandit P.S."/>
            <person name="Dhakephalkar P.K."/>
            <person name="Pore S."/>
            <person name="Arora P."/>
            <person name="Kapse N."/>
        </authorList>
    </citation>
    <scope>NUCLEOTIDE SEQUENCE [LARGE SCALE GENOMIC DNA]</scope>
    <source>
        <strain evidence="2 3">Sn10-6</strain>
    </source>
</reference>
<comment type="caution">
    <text evidence="2">The sequence shown here is derived from an EMBL/GenBank/DDBJ whole genome shotgun (WGS) entry which is preliminary data.</text>
</comment>
<dbReference type="Pfam" id="PF01476">
    <property type="entry name" value="LysM"/>
    <property type="match status" value="1"/>
</dbReference>
<evidence type="ECO:0000313" key="3">
    <source>
        <dbReference type="Proteomes" id="UP000033684"/>
    </source>
</evidence>
<dbReference type="PATRIC" id="fig|1632867.3.peg.5482"/>
<dbReference type="Proteomes" id="UP000033684">
    <property type="component" value="Unassembled WGS sequence"/>
</dbReference>
<dbReference type="AlphaFoldDB" id="A0A0F3IJG3"/>
<evidence type="ECO:0000259" key="1">
    <source>
        <dbReference type="PROSITE" id="PS51782"/>
    </source>
</evidence>
<proteinExistence type="predicted"/>
<name>A0A0F3IJG3_9GAMM</name>
<dbReference type="CDD" id="cd00118">
    <property type="entry name" value="LysM"/>
    <property type="match status" value="1"/>
</dbReference>
<sequence length="131" mass="14398">MMLKPLSTKHIATITLQLFCLSFSLTGISNPLPAETAPHSKIKPTSPAPKSVAPKGYYTVKLGDSLAKVSSETGIALKDLIEWNHLNATLHDLSRRSTKTVCQYQANTCRVRKAQSAYKKNRTICDAARKI</sequence>
<dbReference type="Gene3D" id="3.10.350.10">
    <property type="entry name" value="LysM domain"/>
    <property type="match status" value="1"/>
</dbReference>
<evidence type="ECO:0000313" key="2">
    <source>
        <dbReference type="EMBL" id="KJV06846.1"/>
    </source>
</evidence>
<dbReference type="EMBL" id="LAJX01000084">
    <property type="protein sequence ID" value="KJV06846.1"/>
    <property type="molecule type" value="Genomic_DNA"/>
</dbReference>
<gene>
    <name evidence="2" type="ORF">VZ94_08710</name>
</gene>
<reference evidence="3" key="1">
    <citation type="submission" date="2015-03" db="EMBL/GenBank/DDBJ databases">
        <title>Draft genome sequence of a novel methanotroph (Sn10-6) isolated from flooded ricefield rhizosphere in India.</title>
        <authorList>
            <person name="Pandit P.S."/>
            <person name="Pore S.D."/>
            <person name="Arora P."/>
            <person name="Kapse N.G."/>
            <person name="Dhakephalkar P.K."/>
            <person name="Rahalkar M.C."/>
        </authorList>
    </citation>
    <scope>NUCLEOTIDE SEQUENCE [LARGE SCALE GENOMIC DNA]</scope>
    <source>
        <strain evidence="3">Sn10-6</strain>
    </source>
</reference>
<organism evidence="2 3">
    <name type="scientific">Methylocucumis oryzae</name>
    <dbReference type="NCBI Taxonomy" id="1632867"/>
    <lineage>
        <taxon>Bacteria</taxon>
        <taxon>Pseudomonadati</taxon>
        <taxon>Pseudomonadota</taxon>
        <taxon>Gammaproteobacteria</taxon>
        <taxon>Methylococcales</taxon>
        <taxon>Methylococcaceae</taxon>
        <taxon>Methylocucumis</taxon>
    </lineage>
</organism>
<dbReference type="RefSeq" id="WP_045778929.1">
    <property type="nucleotide sequence ID" value="NZ_LAJX01000084.1"/>
</dbReference>